<comment type="caution">
    <text evidence="1">The sequence shown here is derived from an EMBL/GenBank/DDBJ whole genome shotgun (WGS) entry which is preliminary data.</text>
</comment>
<name>A0AAW6UL73_PRORE</name>
<evidence type="ECO:0000313" key="1">
    <source>
        <dbReference type="EMBL" id="MDI9094334.1"/>
    </source>
</evidence>
<organism evidence="1 2">
    <name type="scientific">Providencia rettgeri</name>
    <dbReference type="NCBI Taxonomy" id="587"/>
    <lineage>
        <taxon>Bacteria</taxon>
        <taxon>Pseudomonadati</taxon>
        <taxon>Pseudomonadota</taxon>
        <taxon>Gammaproteobacteria</taxon>
        <taxon>Enterobacterales</taxon>
        <taxon>Morganellaceae</taxon>
        <taxon>Providencia</taxon>
    </lineage>
</organism>
<protein>
    <submittedName>
        <fullName evidence="1">Uncharacterized protein</fullName>
    </submittedName>
</protein>
<accession>A0AAW6UL73</accession>
<dbReference type="RefSeq" id="WP_283027170.1">
    <property type="nucleotide sequence ID" value="NZ_JAOWIN010000014.1"/>
</dbReference>
<gene>
    <name evidence="1" type="ORF">OGX73_17060</name>
</gene>
<dbReference type="EMBL" id="JAOWIN010000014">
    <property type="protein sequence ID" value="MDI9094334.1"/>
    <property type="molecule type" value="Genomic_DNA"/>
</dbReference>
<dbReference type="AlphaFoldDB" id="A0AAW6UL73"/>
<evidence type="ECO:0000313" key="2">
    <source>
        <dbReference type="Proteomes" id="UP001159001"/>
    </source>
</evidence>
<sequence>MASNKCMFCGGNADLHCDGVICYIGERNDSGVLSRFSSAYTCDAPMCASCSTFHGNLHWRKGRSGGCESIDYCPICESQEIGFGRHYIFDDIGQVKIYRQAHYAKFNSAKGNHLSVIRGGGQICLDL</sequence>
<dbReference type="Proteomes" id="UP001159001">
    <property type="component" value="Unassembled WGS sequence"/>
</dbReference>
<proteinExistence type="predicted"/>
<reference evidence="1" key="1">
    <citation type="submission" date="2022-10" db="EMBL/GenBank/DDBJ databases">
        <title>Bacterial isolates recovered from the One Health project in Brazil.</title>
        <authorList>
            <person name="Valiatti T.B."/>
            <person name="Santos F."/>
            <person name="Cayo R."/>
            <person name="Gales A.C."/>
        </authorList>
    </citation>
    <scope>NUCLEOTIDE SEQUENCE</scope>
    <source>
        <strain evidence="1">PVR188</strain>
    </source>
</reference>